<evidence type="ECO:0000313" key="4">
    <source>
        <dbReference type="Proteomes" id="UP000886787"/>
    </source>
</evidence>
<reference evidence="3" key="2">
    <citation type="journal article" date="2021" name="PeerJ">
        <title>Extensive microbial diversity within the chicken gut microbiome revealed by metagenomics and culture.</title>
        <authorList>
            <person name="Gilroy R."/>
            <person name="Ravi A."/>
            <person name="Getino M."/>
            <person name="Pursley I."/>
            <person name="Horton D.L."/>
            <person name="Alikhan N.F."/>
            <person name="Baker D."/>
            <person name="Gharbi K."/>
            <person name="Hall N."/>
            <person name="Watson M."/>
            <person name="Adriaenssens E.M."/>
            <person name="Foster-Nyarko E."/>
            <person name="Jarju S."/>
            <person name="Secka A."/>
            <person name="Antonio M."/>
            <person name="Oren A."/>
            <person name="Chaudhuri R.R."/>
            <person name="La Ragione R."/>
            <person name="Hildebrand F."/>
            <person name="Pallen M.J."/>
        </authorList>
    </citation>
    <scope>NUCLEOTIDE SEQUENCE</scope>
    <source>
        <strain evidence="3">ChiSjej1B19-3389</strain>
    </source>
</reference>
<gene>
    <name evidence="3" type="ORF">IAD32_04690</name>
</gene>
<evidence type="ECO:0000256" key="1">
    <source>
        <dbReference type="SAM" id="MobiDB-lite"/>
    </source>
</evidence>
<dbReference type="Proteomes" id="UP000886787">
    <property type="component" value="Unassembled WGS sequence"/>
</dbReference>
<dbReference type="InterPro" id="IPR056091">
    <property type="entry name" value="DUF7674"/>
</dbReference>
<reference evidence="3" key="1">
    <citation type="submission" date="2020-10" db="EMBL/GenBank/DDBJ databases">
        <authorList>
            <person name="Gilroy R."/>
        </authorList>
    </citation>
    <scope>NUCLEOTIDE SEQUENCE</scope>
    <source>
        <strain evidence="3">ChiSjej1B19-3389</strain>
    </source>
</reference>
<proteinExistence type="predicted"/>
<dbReference type="Pfam" id="PF24722">
    <property type="entry name" value="DUF7674"/>
    <property type="match status" value="1"/>
</dbReference>
<sequence length="261" mass="29234">MIEKAFEIISSKVEKALTARGFVRVGVTNVDSSEIVSLFTSEAVAYSVVYYKRKKHMVLETCAMTDDGPDNDWKTLSTWMFDPERDTEKEAESIGNDFVQSISAPTREKAVRSAKKKKKDDEGNATPLFFSKRLVNVFPELKEEIKAEEDGYDPFRGVTFAKAGIVPRVNTLLQSGSKEDVAKLGAILSAQYDAGDMDTRSIITIVVLNGISDKEKEERLQPELSEALLKAWGYAKRFKGKKVKPEKKKKPKKTLAERLGQ</sequence>
<accession>A0A9D0ZI19</accession>
<feature type="domain" description="DUF7674" evidence="2">
    <location>
        <begin position="132"/>
        <end position="233"/>
    </location>
</feature>
<dbReference type="EMBL" id="DVFW01000024">
    <property type="protein sequence ID" value="HIQ80567.1"/>
    <property type="molecule type" value="Genomic_DNA"/>
</dbReference>
<comment type="caution">
    <text evidence="3">The sequence shown here is derived from an EMBL/GenBank/DDBJ whole genome shotgun (WGS) entry which is preliminary data.</text>
</comment>
<evidence type="ECO:0000313" key="3">
    <source>
        <dbReference type="EMBL" id="HIQ80567.1"/>
    </source>
</evidence>
<name>A0A9D0ZI19_9FIRM</name>
<dbReference type="AlphaFoldDB" id="A0A9D0ZI19"/>
<feature type="region of interest" description="Disordered" evidence="1">
    <location>
        <begin position="242"/>
        <end position="261"/>
    </location>
</feature>
<protein>
    <recommendedName>
        <fullName evidence="2">DUF7674 domain-containing protein</fullName>
    </recommendedName>
</protein>
<feature type="compositionally biased region" description="Basic residues" evidence="1">
    <location>
        <begin position="242"/>
        <end position="253"/>
    </location>
</feature>
<organism evidence="3 4">
    <name type="scientific">Candidatus Scatavimonas merdigallinarum</name>
    <dbReference type="NCBI Taxonomy" id="2840914"/>
    <lineage>
        <taxon>Bacteria</taxon>
        <taxon>Bacillati</taxon>
        <taxon>Bacillota</taxon>
        <taxon>Clostridia</taxon>
        <taxon>Eubacteriales</taxon>
        <taxon>Oscillospiraceae</taxon>
        <taxon>Oscillospiraceae incertae sedis</taxon>
        <taxon>Candidatus Scatavimonas</taxon>
    </lineage>
</organism>
<evidence type="ECO:0000259" key="2">
    <source>
        <dbReference type="Pfam" id="PF24722"/>
    </source>
</evidence>